<organism evidence="1 2">
    <name type="scientific">Austropuccinia psidii MF-1</name>
    <dbReference type="NCBI Taxonomy" id="1389203"/>
    <lineage>
        <taxon>Eukaryota</taxon>
        <taxon>Fungi</taxon>
        <taxon>Dikarya</taxon>
        <taxon>Basidiomycota</taxon>
        <taxon>Pucciniomycotina</taxon>
        <taxon>Pucciniomycetes</taxon>
        <taxon>Pucciniales</taxon>
        <taxon>Sphaerophragmiaceae</taxon>
        <taxon>Austropuccinia</taxon>
    </lineage>
</organism>
<dbReference type="EMBL" id="AVOT02057261">
    <property type="protein sequence ID" value="MBW0551409.1"/>
    <property type="molecule type" value="Genomic_DNA"/>
</dbReference>
<sequence length="126" mass="14241">MTIVHEAGNIHKNSDGLSRWALPNRSDNPSCVPTSAEPQIPIEGINMTDVGKELFEEVRESYKKDKSFHILTALLDKYCKDASLASSLDDIWKKSYEKGRFHLFDHILYHSSKHTCVMVSCTTGMP</sequence>
<name>A0A9Q3IWX7_9BASI</name>
<protein>
    <submittedName>
        <fullName evidence="1">Uncharacterized protein</fullName>
    </submittedName>
</protein>
<reference evidence="1" key="1">
    <citation type="submission" date="2021-03" db="EMBL/GenBank/DDBJ databases">
        <title>Draft genome sequence of rust myrtle Austropuccinia psidii MF-1, a brazilian biotype.</title>
        <authorList>
            <person name="Quecine M.C."/>
            <person name="Pachon D.M.R."/>
            <person name="Bonatelli M.L."/>
            <person name="Correr F.H."/>
            <person name="Franceschini L.M."/>
            <person name="Leite T.F."/>
            <person name="Margarido G.R.A."/>
            <person name="Almeida C.A."/>
            <person name="Ferrarezi J.A."/>
            <person name="Labate C.A."/>
        </authorList>
    </citation>
    <scope>NUCLEOTIDE SEQUENCE</scope>
    <source>
        <strain evidence="1">MF-1</strain>
    </source>
</reference>
<evidence type="ECO:0000313" key="2">
    <source>
        <dbReference type="Proteomes" id="UP000765509"/>
    </source>
</evidence>
<dbReference type="Proteomes" id="UP000765509">
    <property type="component" value="Unassembled WGS sequence"/>
</dbReference>
<accession>A0A9Q3IWX7</accession>
<evidence type="ECO:0000313" key="1">
    <source>
        <dbReference type="EMBL" id="MBW0551409.1"/>
    </source>
</evidence>
<gene>
    <name evidence="1" type="ORF">O181_091124</name>
</gene>
<dbReference type="AlphaFoldDB" id="A0A9Q3IWX7"/>
<proteinExistence type="predicted"/>
<comment type="caution">
    <text evidence="1">The sequence shown here is derived from an EMBL/GenBank/DDBJ whole genome shotgun (WGS) entry which is preliminary data.</text>
</comment>
<keyword evidence="2" id="KW-1185">Reference proteome</keyword>